<dbReference type="RefSeq" id="WP_264504661.1">
    <property type="nucleotide sequence ID" value="NZ_JAPDFL010000001.1"/>
</dbReference>
<comment type="caution">
    <text evidence="1">The sequence shown here is derived from an EMBL/GenBank/DDBJ whole genome shotgun (WGS) entry which is preliminary data.</text>
</comment>
<dbReference type="EMBL" id="JAPDFL010000001">
    <property type="protein sequence ID" value="MCW1931555.1"/>
    <property type="molecule type" value="Genomic_DNA"/>
</dbReference>
<sequence length="45" mass="4907">MLKTIMIGRYLSIQGQFVGTTPTGLMVVMVGEKTFAGHPVQKRIA</sequence>
<dbReference type="Proteomes" id="UP001208938">
    <property type="component" value="Unassembled WGS sequence"/>
</dbReference>
<proteinExistence type="predicted"/>
<name>A0ABT3GVJ7_9RHOB</name>
<protein>
    <submittedName>
        <fullName evidence="1">Uncharacterized protein</fullName>
    </submittedName>
</protein>
<gene>
    <name evidence="1" type="ORF">OKW52_04590</name>
</gene>
<organism evidence="1 2">
    <name type="scientific">Pararhodobacter zhoushanensis</name>
    <dbReference type="NCBI Taxonomy" id="2479545"/>
    <lineage>
        <taxon>Bacteria</taxon>
        <taxon>Pseudomonadati</taxon>
        <taxon>Pseudomonadota</taxon>
        <taxon>Alphaproteobacteria</taxon>
        <taxon>Rhodobacterales</taxon>
        <taxon>Paracoccaceae</taxon>
        <taxon>Pararhodobacter</taxon>
    </lineage>
</organism>
<reference evidence="1 2" key="1">
    <citation type="submission" date="2022-10" db="EMBL/GenBank/DDBJ databases">
        <title>Pararhodobacter sp. nov., isolated from marine algae.</title>
        <authorList>
            <person name="Choi B.J."/>
            <person name="Kim J.M."/>
            <person name="Lee J.K."/>
            <person name="Choi D.G."/>
            <person name="Jeon C.O."/>
        </authorList>
    </citation>
    <scope>NUCLEOTIDE SEQUENCE [LARGE SCALE GENOMIC DNA]</scope>
    <source>
        <strain evidence="1 2">ZQ420</strain>
    </source>
</reference>
<accession>A0ABT3GVJ7</accession>
<evidence type="ECO:0000313" key="1">
    <source>
        <dbReference type="EMBL" id="MCW1931555.1"/>
    </source>
</evidence>
<evidence type="ECO:0000313" key="2">
    <source>
        <dbReference type="Proteomes" id="UP001208938"/>
    </source>
</evidence>
<keyword evidence="2" id="KW-1185">Reference proteome</keyword>